<name>A0A1G7YMC7_9FLAO</name>
<organism evidence="1 2">
    <name type="scientific">Psychroflexus sediminis</name>
    <dbReference type="NCBI Taxonomy" id="470826"/>
    <lineage>
        <taxon>Bacteria</taxon>
        <taxon>Pseudomonadati</taxon>
        <taxon>Bacteroidota</taxon>
        <taxon>Flavobacteriia</taxon>
        <taxon>Flavobacteriales</taxon>
        <taxon>Flavobacteriaceae</taxon>
        <taxon>Psychroflexus</taxon>
    </lineage>
</organism>
<dbReference type="Proteomes" id="UP000199296">
    <property type="component" value="Unassembled WGS sequence"/>
</dbReference>
<dbReference type="PANTHER" id="PTHR31984:SF17">
    <property type="entry name" value="TRANSCRIPTIONAL REGULATOR"/>
    <property type="match status" value="1"/>
</dbReference>
<sequence>MERLQPNRGDVLVSEPSTIGDLTFNRSVILLAHLDTEGAVGFIINKPLDFNLEELIPEIDETFKIFNGGPVEQENLYFIHDVPHLISNSVEIKDGIYWGGSFETIVNLINTRKITSENIKFFLGYSGWDASQLESEIDLNTWIIDSDTKANDILNSLKDGRYWQEKMKNLGGQYLLWSNAPDNPNYN</sequence>
<dbReference type="STRING" id="470826.SAMN04488027_1136"/>
<dbReference type="PANTHER" id="PTHR31984">
    <property type="entry name" value="TRANSPORTER, PUTATIVE (DUF179)-RELATED"/>
    <property type="match status" value="1"/>
</dbReference>
<dbReference type="InterPro" id="IPR003774">
    <property type="entry name" value="AlgH-like"/>
</dbReference>
<accession>A0A1G7YMC7</accession>
<evidence type="ECO:0000313" key="2">
    <source>
        <dbReference type="Proteomes" id="UP000199296"/>
    </source>
</evidence>
<dbReference type="RefSeq" id="WP_093369029.1">
    <property type="nucleotide sequence ID" value="NZ_FNCW01000013.1"/>
</dbReference>
<evidence type="ECO:0000313" key="1">
    <source>
        <dbReference type="EMBL" id="SDG96980.1"/>
    </source>
</evidence>
<gene>
    <name evidence="1" type="ORF">SAMN04488027_1136</name>
</gene>
<dbReference type="SUPFAM" id="SSF143456">
    <property type="entry name" value="VC0467-like"/>
    <property type="match status" value="1"/>
</dbReference>
<keyword evidence="2" id="KW-1185">Reference proteome</keyword>
<proteinExistence type="predicted"/>
<dbReference type="OrthoDB" id="9807486at2"/>
<protein>
    <submittedName>
        <fullName evidence="1">Putative transcriptional regulator</fullName>
    </submittedName>
</protein>
<dbReference type="Gene3D" id="3.40.1740.10">
    <property type="entry name" value="VC0467-like"/>
    <property type="match status" value="1"/>
</dbReference>
<dbReference type="EMBL" id="FNCW01000013">
    <property type="protein sequence ID" value="SDG96980.1"/>
    <property type="molecule type" value="Genomic_DNA"/>
</dbReference>
<reference evidence="1 2" key="1">
    <citation type="submission" date="2016-10" db="EMBL/GenBank/DDBJ databases">
        <authorList>
            <person name="de Groot N.N."/>
        </authorList>
    </citation>
    <scope>NUCLEOTIDE SEQUENCE [LARGE SCALE GENOMIC DNA]</scope>
    <source>
        <strain evidence="1 2">DSM 19803</strain>
    </source>
</reference>
<dbReference type="AlphaFoldDB" id="A0A1G7YMC7"/>
<dbReference type="Pfam" id="PF02622">
    <property type="entry name" value="DUF179"/>
    <property type="match status" value="1"/>
</dbReference>